<reference evidence="1" key="1">
    <citation type="submission" date="2020-11" db="EMBL/GenBank/DDBJ databases">
        <title>Isolation and identification of active actinomycetes.</title>
        <authorList>
            <person name="Sun X."/>
        </authorList>
    </citation>
    <scope>NUCLEOTIDE SEQUENCE</scope>
    <source>
        <strain evidence="1">NEAU-A11</strain>
    </source>
</reference>
<comment type="caution">
    <text evidence="1">The sequence shown here is derived from an EMBL/GenBank/DDBJ whole genome shotgun (WGS) entry which is preliminary data.</text>
</comment>
<accession>A0A931G0B6</accession>
<dbReference type="RefSeq" id="WP_196418361.1">
    <property type="nucleotide sequence ID" value="NZ_JADQTO010000021.1"/>
</dbReference>
<evidence type="ECO:0000313" key="1">
    <source>
        <dbReference type="EMBL" id="MBG0566593.1"/>
    </source>
</evidence>
<name>A0A931G0B6_9ACTN</name>
<proteinExistence type="predicted"/>
<organism evidence="1 2">
    <name type="scientific">Actinoplanes aureus</name>
    <dbReference type="NCBI Taxonomy" id="2792083"/>
    <lineage>
        <taxon>Bacteria</taxon>
        <taxon>Bacillati</taxon>
        <taxon>Actinomycetota</taxon>
        <taxon>Actinomycetes</taxon>
        <taxon>Micromonosporales</taxon>
        <taxon>Micromonosporaceae</taxon>
        <taxon>Actinoplanes</taxon>
    </lineage>
</organism>
<protein>
    <submittedName>
        <fullName evidence="1">Uncharacterized protein</fullName>
    </submittedName>
</protein>
<dbReference type="EMBL" id="JADQTO010000021">
    <property type="protein sequence ID" value="MBG0566593.1"/>
    <property type="molecule type" value="Genomic_DNA"/>
</dbReference>
<gene>
    <name evidence="1" type="ORF">I4J89_34625</name>
</gene>
<sequence>MRNLARAAGALLLLVGGLAVVGLRAEWQRDRLEDCEQRGARLEGLALLSRWPAGLQPSESYAGCDVDRVVAYAGRQSHGATGQGEVVEYFRGAMEQDGWQVAPRVPPAGDNAAILCASTDIEGVKAYLNLSVATAGTYDLHIADALDSGARCR</sequence>
<evidence type="ECO:0000313" key="2">
    <source>
        <dbReference type="Proteomes" id="UP000598146"/>
    </source>
</evidence>
<dbReference type="Proteomes" id="UP000598146">
    <property type="component" value="Unassembled WGS sequence"/>
</dbReference>
<keyword evidence="2" id="KW-1185">Reference proteome</keyword>
<dbReference type="AlphaFoldDB" id="A0A931G0B6"/>